<dbReference type="CDD" id="cd00078">
    <property type="entry name" value="HECTc"/>
    <property type="match status" value="1"/>
</dbReference>
<dbReference type="Gene3D" id="3.90.1750.10">
    <property type="entry name" value="Hect, E3 ligase catalytic domains"/>
    <property type="match status" value="2"/>
</dbReference>
<feature type="region of interest" description="Disordered" evidence="7">
    <location>
        <begin position="1"/>
        <end position="21"/>
    </location>
</feature>
<feature type="compositionally biased region" description="Polar residues" evidence="7">
    <location>
        <begin position="65"/>
        <end position="82"/>
    </location>
</feature>
<evidence type="ECO:0000256" key="7">
    <source>
        <dbReference type="SAM" id="MobiDB-lite"/>
    </source>
</evidence>
<reference evidence="10" key="1">
    <citation type="submission" date="2013-09" db="EMBL/GenBank/DDBJ databases">
        <title>The Genome Sequence of Anopheles maculatus species B.</title>
        <authorList>
            <consortium name="The Broad Institute Genomics Platform"/>
            <person name="Neafsey D.E."/>
            <person name="Besansky N."/>
            <person name="Howell P."/>
            <person name="Walton C."/>
            <person name="Young S.K."/>
            <person name="Zeng Q."/>
            <person name="Gargeya S."/>
            <person name="Fitzgerald M."/>
            <person name="Haas B."/>
            <person name="Abouelleil A."/>
            <person name="Allen A.W."/>
            <person name="Alvarado L."/>
            <person name="Arachchi H.M."/>
            <person name="Berlin A.M."/>
            <person name="Chapman S.B."/>
            <person name="Gainer-Dewar J."/>
            <person name="Goldberg J."/>
            <person name="Griggs A."/>
            <person name="Gujja S."/>
            <person name="Hansen M."/>
            <person name="Howarth C."/>
            <person name="Imamovic A."/>
            <person name="Ireland A."/>
            <person name="Larimer J."/>
            <person name="McCowan C."/>
            <person name="Murphy C."/>
            <person name="Pearson M."/>
            <person name="Poon T.W."/>
            <person name="Priest M."/>
            <person name="Roberts A."/>
            <person name="Saif S."/>
            <person name="Shea T."/>
            <person name="Sisk P."/>
            <person name="Sykes S."/>
            <person name="Wortman J."/>
            <person name="Nusbaum C."/>
            <person name="Birren B."/>
        </authorList>
    </citation>
    <scope>NUCLEOTIDE SEQUENCE [LARGE SCALE GENOMIC DNA]</scope>
    <source>
        <strain evidence="10">maculatus3</strain>
    </source>
</reference>
<accession>A0A182SQR2</accession>
<protein>
    <recommendedName>
        <fullName evidence="6">E3 ubiquitin-protein ligase</fullName>
        <ecNumber evidence="6">2.3.2.26</ecNumber>
    </recommendedName>
</protein>
<comment type="catalytic activity">
    <reaction evidence="1 6">
        <text>S-ubiquitinyl-[E2 ubiquitin-conjugating enzyme]-L-cysteine + [acceptor protein]-L-lysine = [E2 ubiquitin-conjugating enzyme]-L-cysteine + N(6)-ubiquitinyl-[acceptor protein]-L-lysine.</text>
        <dbReference type="EC" id="2.3.2.26"/>
    </reaction>
</comment>
<dbReference type="Proteomes" id="UP000075901">
    <property type="component" value="Unassembled WGS sequence"/>
</dbReference>
<dbReference type="GO" id="GO:0070534">
    <property type="term" value="P:protein K63-linked ubiquitination"/>
    <property type="evidence" value="ECO:0007669"/>
    <property type="project" value="TreeGrafter"/>
</dbReference>
<dbReference type="InterPro" id="IPR035983">
    <property type="entry name" value="Hect_E3_ubiquitin_ligase"/>
</dbReference>
<evidence type="ECO:0000259" key="8">
    <source>
        <dbReference type="PROSITE" id="PS50237"/>
    </source>
</evidence>
<reference evidence="9" key="2">
    <citation type="submission" date="2020-05" db="UniProtKB">
        <authorList>
            <consortium name="EnsemblMetazoa"/>
        </authorList>
    </citation>
    <scope>IDENTIFICATION</scope>
    <source>
        <strain evidence="9">maculatus3</strain>
    </source>
</reference>
<feature type="domain" description="HECT" evidence="8">
    <location>
        <begin position="412"/>
        <end position="842"/>
    </location>
</feature>
<dbReference type="SUPFAM" id="SSF56204">
    <property type="entry name" value="Hect, E3 ligase catalytic domain"/>
    <property type="match status" value="1"/>
</dbReference>
<dbReference type="EC" id="2.3.2.26" evidence="6"/>
<dbReference type="PANTHER" id="PTHR45670">
    <property type="entry name" value="E3 UBIQUITIN-PROTEIN LIGASE TRIP12"/>
    <property type="match status" value="1"/>
</dbReference>
<dbReference type="Gene3D" id="3.30.2410.10">
    <property type="entry name" value="Hect, E3 ligase catalytic domain"/>
    <property type="match status" value="1"/>
</dbReference>
<dbReference type="AlphaFoldDB" id="A0A182SQR2"/>
<proteinExistence type="inferred from homology"/>
<dbReference type="EnsemblMetazoa" id="AMAM011524-RA">
    <property type="protein sequence ID" value="AMAM011524-PA"/>
    <property type="gene ID" value="AMAM011524"/>
</dbReference>
<dbReference type="GO" id="GO:0016607">
    <property type="term" value="C:nuclear speck"/>
    <property type="evidence" value="ECO:0007669"/>
    <property type="project" value="TreeGrafter"/>
</dbReference>
<evidence type="ECO:0000256" key="5">
    <source>
        <dbReference type="PROSITE-ProRule" id="PRU00104"/>
    </source>
</evidence>
<keyword evidence="4 5" id="KW-0833">Ubl conjugation pathway</keyword>
<dbReference type="VEuPathDB" id="VectorBase:AMAM011524"/>
<evidence type="ECO:0000256" key="4">
    <source>
        <dbReference type="ARBA" id="ARBA00022786"/>
    </source>
</evidence>
<dbReference type="FunFam" id="3.30.2410.10:FF:000007">
    <property type="entry name" value="Putative E3 ubiquitin-protein ligase HECTD1"/>
    <property type="match status" value="1"/>
</dbReference>
<organism evidence="9 10">
    <name type="scientific">Anopheles maculatus</name>
    <dbReference type="NCBI Taxonomy" id="74869"/>
    <lineage>
        <taxon>Eukaryota</taxon>
        <taxon>Metazoa</taxon>
        <taxon>Ecdysozoa</taxon>
        <taxon>Arthropoda</taxon>
        <taxon>Hexapoda</taxon>
        <taxon>Insecta</taxon>
        <taxon>Pterygota</taxon>
        <taxon>Neoptera</taxon>
        <taxon>Endopterygota</taxon>
        <taxon>Diptera</taxon>
        <taxon>Nematocera</taxon>
        <taxon>Culicoidea</taxon>
        <taxon>Culicidae</taxon>
        <taxon>Anophelinae</taxon>
        <taxon>Anopheles</taxon>
        <taxon>Anopheles maculatus group</taxon>
    </lineage>
</organism>
<evidence type="ECO:0000256" key="3">
    <source>
        <dbReference type="ARBA" id="ARBA00022679"/>
    </source>
</evidence>
<dbReference type="GO" id="GO:0043161">
    <property type="term" value="P:proteasome-mediated ubiquitin-dependent protein catabolic process"/>
    <property type="evidence" value="ECO:0007669"/>
    <property type="project" value="TreeGrafter"/>
</dbReference>
<feature type="active site" description="Glycyl thioester intermediate" evidence="5">
    <location>
        <position position="826"/>
    </location>
</feature>
<dbReference type="InterPro" id="IPR045322">
    <property type="entry name" value="HECTD1/TRIP12-like"/>
</dbReference>
<dbReference type="PANTHER" id="PTHR45670:SF1">
    <property type="entry name" value="E3 UBIQUITIN-PROTEIN LIGASE HECTD1"/>
    <property type="match status" value="1"/>
</dbReference>
<dbReference type="GO" id="GO:0009966">
    <property type="term" value="P:regulation of signal transduction"/>
    <property type="evidence" value="ECO:0007669"/>
    <property type="project" value="UniProtKB-ARBA"/>
</dbReference>
<feature type="compositionally biased region" description="Polar residues" evidence="7">
    <location>
        <begin position="94"/>
        <end position="104"/>
    </location>
</feature>
<keyword evidence="3 6" id="KW-0808">Transferase</keyword>
<name>A0A182SQR2_9DIPT</name>
<comment type="function">
    <text evidence="6">E3 ubiquitin-protein ligase which accepts ubiquitin from an E2 ubiquitin-conjugating enzyme in the form of a thioester and then directly transfers the ubiquitin to targeted substrates.</text>
</comment>
<dbReference type="InterPro" id="IPR000569">
    <property type="entry name" value="HECT_dom"/>
</dbReference>
<sequence>MEERTFENRLPTAGKRKSWDDEFVLKRQFSALIPAFDPRPGKTNVNQTSDLDIPAPPGSGRRTADQQQQVIDPAEPSSSSGKANVLEQEGSHGTGSPMSSLPQPTLSLVLRGPNINGVNDVEVDLTHPDWTIFRAVQELMLQTTMPKQDKFRKIWQPTYTIIYREASPGSSSSLLGGGKEDFSSGEEGRATPIISLYSQRSHGSTLSPSSPIPGTPSISGGAGAAGPSSAGGALASSGACGANQQQYCSVEDVLQLLSQLNSINQSLGSAPTNNDKNLIPDVESHYLNPEVFMSKKITNKLQQQIQDPLVLSSGSLPKWCEEYNQTCPFLFPFETRQLYFSCTAFGASRSIVWLQSQRDVSLERQRAPGLSPRHADQQEFRVGRLKHERVKVPRGEHLLDWAQQVMKVHCNRKSVLEVEFVGEEGTGLGPTLEFYALVAAELQRSDLGMWLCDDEEPKLIEDEIDLGEGSKPVGYYVRRSTGLFPAPLPQDSAICEYVAGYFWFLGVFLAKVLQDNRLVDLPLSNSFLQLLSHSRSIARGSPTHSLFGKPSGLSDDIMLSSLMSEESDRDRDLLVDSYQSKMATSEGAWYDGILTQENLQEIDPIRYQFLRELQELVQQKQNIEQNDTLCSEEKLQQIGELKLNTKTGCVALEDLALTFSYLPSSKHYGYASADLIPNGANIDVTINNVEEYCNLTIAFCLQEGIAKQLAAFHRGFCEVFALTKLAAFTPDEIRKMLCGEQNPEWTREDIMTYTEPKLGYTKESPGFLRFVNVLMGMNGSERKAFLQFTTGCSSLPPGGLANLHPRLTVVRKVDAGEGSYPSVNTCVHYLKLPDYPNEHILR</sequence>
<evidence type="ECO:0000256" key="6">
    <source>
        <dbReference type="RuleBase" id="RU369009"/>
    </source>
</evidence>
<dbReference type="FunFam" id="3.90.1750.10:FF:000033">
    <property type="entry name" value="E3 ubiquitin-protein ligase hecd-1"/>
    <property type="match status" value="1"/>
</dbReference>
<feature type="region of interest" description="Disordered" evidence="7">
    <location>
        <begin position="200"/>
        <end position="228"/>
    </location>
</feature>
<dbReference type="SMART" id="SM00119">
    <property type="entry name" value="HECTc"/>
    <property type="match status" value="1"/>
</dbReference>
<evidence type="ECO:0000256" key="1">
    <source>
        <dbReference type="ARBA" id="ARBA00000885"/>
    </source>
</evidence>
<dbReference type="FunFam" id="3.30.2160.10:FF:000022">
    <property type="entry name" value="E3 ubiquitin-protein ligase HECTD1"/>
    <property type="match status" value="1"/>
</dbReference>
<dbReference type="UniPathway" id="UPA00143"/>
<evidence type="ECO:0000313" key="9">
    <source>
        <dbReference type="EnsemblMetazoa" id="AMAM011524-PA"/>
    </source>
</evidence>
<dbReference type="Pfam" id="PF00632">
    <property type="entry name" value="HECT"/>
    <property type="match status" value="1"/>
</dbReference>
<dbReference type="FunFam" id="3.90.1750.10:FF:000044">
    <property type="entry name" value="E3 ubiquitin-protein ligase Ufd4"/>
    <property type="match status" value="1"/>
</dbReference>
<keyword evidence="10" id="KW-1185">Reference proteome</keyword>
<evidence type="ECO:0000256" key="2">
    <source>
        <dbReference type="ARBA" id="ARBA00006331"/>
    </source>
</evidence>
<dbReference type="PROSITE" id="PS50237">
    <property type="entry name" value="HECT"/>
    <property type="match status" value="1"/>
</dbReference>
<comment type="pathway">
    <text evidence="6">Protein modification; protein ubiquitination.</text>
</comment>
<dbReference type="GO" id="GO:0061630">
    <property type="term" value="F:ubiquitin protein ligase activity"/>
    <property type="evidence" value="ECO:0007669"/>
    <property type="project" value="UniProtKB-UniRule"/>
</dbReference>
<feature type="compositionally biased region" description="Low complexity" evidence="7">
    <location>
        <begin position="215"/>
        <end position="228"/>
    </location>
</feature>
<feature type="region of interest" description="Disordered" evidence="7">
    <location>
        <begin position="34"/>
        <end position="104"/>
    </location>
</feature>
<evidence type="ECO:0000313" key="10">
    <source>
        <dbReference type="Proteomes" id="UP000075901"/>
    </source>
</evidence>
<comment type="similarity">
    <text evidence="2 6">Belongs to the UPL family. K-HECT subfamily.</text>
</comment>
<dbReference type="Gene3D" id="3.30.2160.10">
    <property type="entry name" value="Hect, E3 ligase catalytic domain"/>
    <property type="match status" value="1"/>
</dbReference>